<protein>
    <submittedName>
        <fullName evidence="1">Uncharacterized protein</fullName>
    </submittedName>
</protein>
<dbReference type="AlphaFoldDB" id="Q0WQW3"/>
<evidence type="ECO:0000313" key="1">
    <source>
        <dbReference type="EMBL" id="BAF00486.1"/>
    </source>
</evidence>
<reference evidence="1" key="1">
    <citation type="submission" date="2006-07" db="EMBL/GenBank/DDBJ databases">
        <title>Large-scale analysis of RIKEN Arabidopsis full-length (RAFL) cDNAs.</title>
        <authorList>
            <person name="Totoki Y."/>
            <person name="Seki M."/>
            <person name="Ishida J."/>
            <person name="Nakajima M."/>
            <person name="Enju A."/>
            <person name="Morosawa T."/>
            <person name="Kamiya A."/>
            <person name="Narusaka M."/>
            <person name="Shin-i T."/>
            <person name="Nakagawa M."/>
            <person name="Sakamoto N."/>
            <person name="Oishi K."/>
            <person name="Kohara Y."/>
            <person name="Kobayashi M."/>
            <person name="Toyoda A."/>
            <person name="Sakaki Y."/>
            <person name="Sakurai T."/>
            <person name="Iida K."/>
            <person name="Akiyama K."/>
            <person name="Satou M."/>
            <person name="Toyoda T."/>
            <person name="Konagaya A."/>
            <person name="Carninci P."/>
            <person name="Kawai J."/>
            <person name="Hayashizaki Y."/>
            <person name="Shinozaki K."/>
        </authorList>
    </citation>
    <scope>NUCLEOTIDE SEQUENCE</scope>
</reference>
<sequence>MISELRSPDLIDRITVLKIGRLSCVRSSNHSSMFESLLGFFRDFAAPPGISCRSVAEMFPLPPPSFTGQPKSEGSPEEALETIESMHCSVIPSDPAKGETDSQALRALMDSRKLL</sequence>
<accession>Q0WQW3</accession>
<name>Q0WQW3_ARATH</name>
<organism evidence="1">
    <name type="scientific">Arabidopsis thaliana</name>
    <name type="common">Mouse-ear cress</name>
    <dbReference type="NCBI Taxonomy" id="3702"/>
    <lineage>
        <taxon>Eukaryota</taxon>
        <taxon>Viridiplantae</taxon>
        <taxon>Streptophyta</taxon>
        <taxon>Embryophyta</taxon>
        <taxon>Tracheophyta</taxon>
        <taxon>Spermatophyta</taxon>
        <taxon>Magnoliopsida</taxon>
        <taxon>eudicotyledons</taxon>
        <taxon>Gunneridae</taxon>
        <taxon>Pentapetalae</taxon>
        <taxon>rosids</taxon>
        <taxon>malvids</taxon>
        <taxon>Brassicales</taxon>
        <taxon>Brassicaceae</taxon>
        <taxon>Camelineae</taxon>
        <taxon>Arabidopsis</taxon>
    </lineage>
</organism>
<dbReference type="EMBL" id="AK228567">
    <property type="protein sequence ID" value="BAF00486.1"/>
    <property type="molecule type" value="mRNA"/>
</dbReference>
<proteinExistence type="evidence at transcript level"/>